<dbReference type="InterPro" id="IPR047794">
    <property type="entry name" value="C45_proenzyme-like"/>
</dbReference>
<dbReference type="EMBL" id="MU032349">
    <property type="protein sequence ID" value="KAF3763968.1"/>
    <property type="molecule type" value="Genomic_DNA"/>
</dbReference>
<protein>
    <submittedName>
        <fullName evidence="2">AAT-domain-containing protein</fullName>
    </submittedName>
</protein>
<dbReference type="InterPro" id="IPR005079">
    <property type="entry name" value="Peptidase_C45_hydrolase"/>
</dbReference>
<evidence type="ECO:0000313" key="3">
    <source>
        <dbReference type="Proteomes" id="UP000803844"/>
    </source>
</evidence>
<dbReference type="Gene3D" id="1.10.10.2120">
    <property type="match status" value="1"/>
</dbReference>
<dbReference type="RefSeq" id="XP_040774929.1">
    <property type="nucleotide sequence ID" value="XM_040917517.1"/>
</dbReference>
<organism evidence="2 3">
    <name type="scientific">Cryphonectria parasitica (strain ATCC 38755 / EP155)</name>
    <dbReference type="NCBI Taxonomy" id="660469"/>
    <lineage>
        <taxon>Eukaryota</taxon>
        <taxon>Fungi</taxon>
        <taxon>Dikarya</taxon>
        <taxon>Ascomycota</taxon>
        <taxon>Pezizomycotina</taxon>
        <taxon>Sordariomycetes</taxon>
        <taxon>Sordariomycetidae</taxon>
        <taxon>Diaporthales</taxon>
        <taxon>Cryphonectriaceae</taxon>
        <taxon>Cryphonectria-Endothia species complex</taxon>
        <taxon>Cryphonectria</taxon>
    </lineage>
</organism>
<dbReference type="PANTHER" id="PTHR34180">
    <property type="entry name" value="PEPTIDASE C45"/>
    <property type="match status" value="1"/>
</dbReference>
<reference evidence="2" key="1">
    <citation type="journal article" date="2020" name="Phytopathology">
        <title>Genome sequence of the chestnut blight fungus Cryphonectria parasitica EP155: A fundamental resource for an archetypical invasive plant pathogen.</title>
        <authorList>
            <person name="Crouch J.A."/>
            <person name="Dawe A."/>
            <person name="Aerts A."/>
            <person name="Barry K."/>
            <person name="Churchill A.C.L."/>
            <person name="Grimwood J."/>
            <person name="Hillman B."/>
            <person name="Milgroom M.G."/>
            <person name="Pangilinan J."/>
            <person name="Smith M."/>
            <person name="Salamov A."/>
            <person name="Schmutz J."/>
            <person name="Yadav J."/>
            <person name="Grigoriev I.V."/>
            <person name="Nuss D."/>
        </authorList>
    </citation>
    <scope>NUCLEOTIDE SEQUENCE</scope>
    <source>
        <strain evidence="2">EP155</strain>
    </source>
</reference>
<gene>
    <name evidence="2" type="ORF">M406DRAFT_262498</name>
</gene>
<dbReference type="Proteomes" id="UP000803844">
    <property type="component" value="Unassembled WGS sequence"/>
</dbReference>
<dbReference type="Pfam" id="PF03417">
    <property type="entry name" value="AAT"/>
    <property type="match status" value="1"/>
</dbReference>
<evidence type="ECO:0000259" key="1">
    <source>
        <dbReference type="Pfam" id="PF03417"/>
    </source>
</evidence>
<dbReference type="GeneID" id="63834646"/>
<comment type="caution">
    <text evidence="2">The sequence shown here is derived from an EMBL/GenBank/DDBJ whole genome shotgun (WGS) entry which is preliminary data.</text>
</comment>
<sequence length="360" mass="39212">MLEIQCSGSPFEIGFTHGHAARDQVRGSIAFYKDLFQVKCSMGWEQVTAEANKYVEPLEKTCSRYIEEIRGLAEGVGSPVSFLDILALNVRTEIMFGLFTDPQTPQHADVPSDGCTSLSWVDGSGTSFLAQNWDWQKGQGRNLIVCHINPKPGSGIPNLAMVTEAGIIGKIGLNTRGVGCCLNAIRARGVDRTKLPVHFALRTILESASREEAVGRLEASGIAGSAHILLGDESGAVGLECTPFGTREIPMDLQGRVFHTNHLVLEHAGVDEPPWLDDSLKRLARIKTLADATLFPGAGIQEILGMLKDEENCPCSINRRQLDVSTFETLFSIVMDLTKREALVKLGRPSESGDEIRLVL</sequence>
<dbReference type="OrthoDB" id="189997at2759"/>
<dbReference type="PANTHER" id="PTHR34180:SF1">
    <property type="entry name" value="BETA-ALANYL-DOPAMINE_CARCININE HYDROLASE"/>
    <property type="match status" value="1"/>
</dbReference>
<keyword evidence="3" id="KW-1185">Reference proteome</keyword>
<feature type="domain" description="Peptidase C45 hydrolase" evidence="1">
    <location>
        <begin position="124"/>
        <end position="350"/>
    </location>
</feature>
<dbReference type="Gene3D" id="3.60.60.10">
    <property type="entry name" value="Penicillin V Acylase, Chain A"/>
    <property type="match status" value="1"/>
</dbReference>
<dbReference type="AlphaFoldDB" id="A0A9P5CMC5"/>
<dbReference type="NCBIfam" id="NF040521">
    <property type="entry name" value="C45_proenzyme"/>
    <property type="match status" value="1"/>
</dbReference>
<evidence type="ECO:0000313" key="2">
    <source>
        <dbReference type="EMBL" id="KAF3763968.1"/>
    </source>
</evidence>
<dbReference type="InterPro" id="IPR047801">
    <property type="entry name" value="Peptidase_C45"/>
</dbReference>
<proteinExistence type="predicted"/>
<accession>A0A9P5CMC5</accession>
<name>A0A9P5CMC5_CRYP1</name>